<sequence>MSNIFKNTVKSFTSDITGEEKEYRVNNAVWIYMEELFDYTQSKFDEQLQTDGNTAMVKFATAVMKANGLDVTFEEVAENTTPYQAIKFYNDFFDIAFNPPVEDLKEKAKKTKAEVQKDKA</sequence>
<evidence type="ECO:0000313" key="2">
    <source>
        <dbReference type="Proteomes" id="UP000192813"/>
    </source>
</evidence>
<organism evidence="1 2">
    <name type="scientific">Aerococcus viridans</name>
    <dbReference type="NCBI Taxonomy" id="1377"/>
    <lineage>
        <taxon>Bacteria</taxon>
        <taxon>Bacillati</taxon>
        <taxon>Bacillota</taxon>
        <taxon>Bacilli</taxon>
        <taxon>Lactobacillales</taxon>
        <taxon>Aerococcaceae</taxon>
        <taxon>Aerococcus</taxon>
    </lineage>
</organism>
<dbReference type="Proteomes" id="UP000192813">
    <property type="component" value="Unassembled WGS sequence"/>
</dbReference>
<evidence type="ECO:0000313" key="1">
    <source>
        <dbReference type="EMBL" id="PNL90837.1"/>
    </source>
</evidence>
<proteinExistence type="predicted"/>
<dbReference type="EMBL" id="NBTM02000001">
    <property type="protein sequence ID" value="PNL90837.1"/>
    <property type="molecule type" value="Genomic_DNA"/>
</dbReference>
<gene>
    <name evidence="1" type="ORF">A6J77_000565</name>
</gene>
<protein>
    <submittedName>
        <fullName evidence="1">Uncharacterized protein</fullName>
    </submittedName>
</protein>
<reference evidence="2" key="1">
    <citation type="submission" date="2017-12" db="EMBL/GenBank/DDBJ databases">
        <title>FDA dAtabase for Regulatory Grade micrObial Sequences (FDA-ARGOS): Supporting development and validation of Infectious Disease Dx tests.</title>
        <authorList>
            <person name="Hoffmann M."/>
            <person name="Allard M."/>
            <person name="Evans P."/>
            <person name="Brown E."/>
            <person name="Tallon L."/>
            <person name="Sadzewicz L."/>
            <person name="Sengamalay N."/>
            <person name="Ott S."/>
            <person name="Godinez A."/>
            <person name="Nagaraj S."/>
            <person name="Vavikolanu K."/>
            <person name="Aluvathingal J."/>
            <person name="Nadendla S."/>
            <person name="Sichtig H."/>
        </authorList>
    </citation>
    <scope>NUCLEOTIDE SEQUENCE [LARGE SCALE GENOMIC DNA]</scope>
    <source>
        <strain evidence="2">FDAARGOS_249</strain>
    </source>
</reference>
<comment type="caution">
    <text evidence="1">The sequence shown here is derived from an EMBL/GenBank/DDBJ whole genome shotgun (WGS) entry which is preliminary data.</text>
</comment>
<dbReference type="AlphaFoldDB" id="A0A2J9PKK7"/>
<name>A0A2J9PKK7_9LACT</name>
<dbReference type="RefSeq" id="WP_083067613.1">
    <property type="nucleotide sequence ID" value="NZ_NBTM02000001.1"/>
</dbReference>
<accession>A0A2J9PKK7</accession>